<protein>
    <submittedName>
        <fullName evidence="1">Uncharacterized protein</fullName>
    </submittedName>
</protein>
<reference evidence="1 2" key="1">
    <citation type="submission" date="2018-06" db="EMBL/GenBank/DDBJ databases">
        <title>Extensive metabolic versatility and redundancy in microbially diverse, dynamic hydrothermal sediments.</title>
        <authorList>
            <person name="Dombrowski N."/>
            <person name="Teske A."/>
            <person name="Baker B.J."/>
        </authorList>
    </citation>
    <scope>NUCLEOTIDE SEQUENCE [LARGE SCALE GENOMIC DNA]</scope>
    <source>
        <strain evidence="1">B19_G9</strain>
    </source>
</reference>
<sequence>MQIKIIARDFHMEKRVGALIAKLKGGGLISPFLSANPKSYFPVYEINPSLREFSQFQVKS</sequence>
<dbReference type="EMBL" id="QMQB01000259">
    <property type="protein sequence ID" value="RLE11294.1"/>
    <property type="molecule type" value="Genomic_DNA"/>
</dbReference>
<comment type="caution">
    <text evidence="1">The sequence shown here is derived from an EMBL/GenBank/DDBJ whole genome shotgun (WGS) entry which is preliminary data.</text>
</comment>
<dbReference type="Proteomes" id="UP000267654">
    <property type="component" value="Unassembled WGS sequence"/>
</dbReference>
<dbReference type="AlphaFoldDB" id="A0A662D682"/>
<evidence type="ECO:0000313" key="2">
    <source>
        <dbReference type="Proteomes" id="UP000267654"/>
    </source>
</evidence>
<proteinExistence type="predicted"/>
<name>A0A662D682_UNCAE</name>
<accession>A0A662D682</accession>
<evidence type="ECO:0000313" key="1">
    <source>
        <dbReference type="EMBL" id="RLE11294.1"/>
    </source>
</evidence>
<organism evidence="1 2">
    <name type="scientific">Aerophobetes bacterium</name>
    <dbReference type="NCBI Taxonomy" id="2030807"/>
    <lineage>
        <taxon>Bacteria</taxon>
        <taxon>Candidatus Aerophobota</taxon>
    </lineage>
</organism>
<gene>
    <name evidence="1" type="ORF">DRI96_06470</name>
</gene>